<evidence type="ECO:0000313" key="7">
    <source>
        <dbReference type="Proteomes" id="UP000533476"/>
    </source>
</evidence>
<keyword evidence="2 4" id="KW-0560">Oxidoreductase</keyword>
<accession>A0A7Y0L148</accession>
<name>A0A7Y0L148_9FIRM</name>
<evidence type="ECO:0000259" key="5">
    <source>
        <dbReference type="Pfam" id="PF00171"/>
    </source>
</evidence>
<dbReference type="Proteomes" id="UP000533476">
    <property type="component" value="Unassembled WGS sequence"/>
</dbReference>
<dbReference type="InterPro" id="IPR029510">
    <property type="entry name" value="Ald_DH_CS_GLU"/>
</dbReference>
<dbReference type="Pfam" id="PF00171">
    <property type="entry name" value="Aldedh"/>
    <property type="match status" value="1"/>
</dbReference>
<dbReference type="InterPro" id="IPR016163">
    <property type="entry name" value="Ald_DH_C"/>
</dbReference>
<dbReference type="InterPro" id="IPR015590">
    <property type="entry name" value="Aldehyde_DH_dom"/>
</dbReference>
<dbReference type="PANTHER" id="PTHR11699">
    <property type="entry name" value="ALDEHYDE DEHYDROGENASE-RELATED"/>
    <property type="match status" value="1"/>
</dbReference>
<evidence type="ECO:0000313" key="6">
    <source>
        <dbReference type="EMBL" id="NMP21374.1"/>
    </source>
</evidence>
<dbReference type="FunFam" id="3.40.309.10:FF:000012">
    <property type="entry name" value="Betaine aldehyde dehydrogenase"/>
    <property type="match status" value="1"/>
</dbReference>
<comment type="caution">
    <text evidence="6">The sequence shown here is derived from an EMBL/GenBank/DDBJ whole genome shotgun (WGS) entry which is preliminary data.</text>
</comment>
<dbReference type="InterPro" id="IPR016162">
    <property type="entry name" value="Ald_DH_N"/>
</dbReference>
<dbReference type="AlphaFoldDB" id="A0A7Y0L148"/>
<sequence length="476" mass="50790">MIEAQNLIGGQEVTTSQRMEVFSPSRPDEVIGHIPQSIGVEVDLAVQAARDALRAWKQLGPMGRSSLMFQAAAILEQRVDELAQLASQEMGKPIGEARGEALRAVAILRYYAGQGAYPVGDVIPAANATTLQYTTREPLGVVGIITPWNFPLAIPMWKVAPALIYGNTVVIKPAELSSLTAYRMFSLIQGLFPPGVLNVVIGRGAEAGAALVQHPGIRGISFTGSSQVGQGIARAAADRGVKYQLEMGGKNAVIVADDANIEQAVELVVSGAMRSAGQKCTATSRVIVLDGIHHAFREALTKRVKSLAVGDPLDANTYLGPVVSASQQKRVYTFIEHAQREGYAAVTGGQLLDRPGYFIAPTVFDEVRPDAEIAQEEVFGPVVAIIPAATLDEAITITNGVRYGLSASVFTRNLTTALKMVDELEVGMVRVNEETAGVEYQAPFGGMKASSSHSREQGLAAREFYTETKTVAIRAM</sequence>
<evidence type="ECO:0000256" key="4">
    <source>
        <dbReference type="RuleBase" id="RU003345"/>
    </source>
</evidence>
<dbReference type="Gene3D" id="3.40.605.10">
    <property type="entry name" value="Aldehyde Dehydrogenase, Chain A, domain 1"/>
    <property type="match status" value="1"/>
</dbReference>
<keyword evidence="7" id="KW-1185">Reference proteome</keyword>
<feature type="domain" description="Aldehyde dehydrogenase" evidence="5">
    <location>
        <begin position="16"/>
        <end position="471"/>
    </location>
</feature>
<dbReference type="RefSeq" id="WP_169096665.1">
    <property type="nucleotide sequence ID" value="NZ_JABBVZ010000007.1"/>
</dbReference>
<dbReference type="PROSITE" id="PS00687">
    <property type="entry name" value="ALDEHYDE_DEHYDR_GLU"/>
    <property type="match status" value="1"/>
</dbReference>
<evidence type="ECO:0000256" key="3">
    <source>
        <dbReference type="PROSITE-ProRule" id="PRU10007"/>
    </source>
</evidence>
<feature type="active site" evidence="3">
    <location>
        <position position="246"/>
    </location>
</feature>
<comment type="similarity">
    <text evidence="1 4">Belongs to the aldehyde dehydrogenase family.</text>
</comment>
<gene>
    <name evidence="6" type="ORF">HIJ39_03255</name>
</gene>
<reference evidence="6 7" key="1">
    <citation type="submission" date="2020-04" db="EMBL/GenBank/DDBJ databases">
        <authorList>
            <person name="Zhang R."/>
            <person name="Schippers A."/>
        </authorList>
    </citation>
    <scope>NUCLEOTIDE SEQUENCE [LARGE SCALE GENOMIC DNA]</scope>
    <source>
        <strain evidence="6 7">DSM 109850</strain>
    </source>
</reference>
<dbReference type="Gene3D" id="3.40.309.10">
    <property type="entry name" value="Aldehyde Dehydrogenase, Chain A, domain 2"/>
    <property type="match status" value="1"/>
</dbReference>
<organism evidence="6 7">
    <name type="scientific">Sulfobacillus harzensis</name>
    <dbReference type="NCBI Taxonomy" id="2729629"/>
    <lineage>
        <taxon>Bacteria</taxon>
        <taxon>Bacillati</taxon>
        <taxon>Bacillota</taxon>
        <taxon>Clostridia</taxon>
        <taxon>Eubacteriales</taxon>
        <taxon>Clostridiales Family XVII. Incertae Sedis</taxon>
        <taxon>Sulfobacillus</taxon>
    </lineage>
</organism>
<dbReference type="EMBL" id="JABBVZ010000007">
    <property type="protein sequence ID" value="NMP21374.1"/>
    <property type="molecule type" value="Genomic_DNA"/>
</dbReference>
<proteinExistence type="inferred from homology"/>
<evidence type="ECO:0000256" key="1">
    <source>
        <dbReference type="ARBA" id="ARBA00009986"/>
    </source>
</evidence>
<dbReference type="SUPFAM" id="SSF53720">
    <property type="entry name" value="ALDH-like"/>
    <property type="match status" value="1"/>
</dbReference>
<evidence type="ECO:0000256" key="2">
    <source>
        <dbReference type="ARBA" id="ARBA00023002"/>
    </source>
</evidence>
<dbReference type="FunFam" id="3.40.605.10:FF:000007">
    <property type="entry name" value="NAD/NADP-dependent betaine aldehyde dehydrogenase"/>
    <property type="match status" value="1"/>
</dbReference>
<dbReference type="InterPro" id="IPR016161">
    <property type="entry name" value="Ald_DH/histidinol_DH"/>
</dbReference>
<protein>
    <submittedName>
        <fullName evidence="6">Aldehyde dehydrogenase family protein</fullName>
    </submittedName>
</protein>
<dbReference type="GO" id="GO:0016620">
    <property type="term" value="F:oxidoreductase activity, acting on the aldehyde or oxo group of donors, NAD or NADP as acceptor"/>
    <property type="evidence" value="ECO:0007669"/>
    <property type="project" value="InterPro"/>
</dbReference>